<proteinExistence type="predicted"/>
<comment type="caution">
    <text evidence="8">The sequence shown here is derived from an EMBL/GenBank/DDBJ whole genome shotgun (WGS) entry which is preliminary data.</text>
</comment>
<evidence type="ECO:0000313" key="9">
    <source>
        <dbReference type="Proteomes" id="UP000230779"/>
    </source>
</evidence>
<dbReference type="PANTHER" id="PTHR42709:SF6">
    <property type="entry name" value="UNDECAPRENYL PHOSPHATE TRANSPORTER A"/>
    <property type="match status" value="1"/>
</dbReference>
<feature type="domain" description="VTT" evidence="7">
    <location>
        <begin position="36"/>
        <end position="162"/>
    </location>
</feature>
<dbReference type="InterPro" id="IPR051311">
    <property type="entry name" value="DedA_domain"/>
</dbReference>
<dbReference type="InterPro" id="IPR032816">
    <property type="entry name" value="VTT_dom"/>
</dbReference>
<dbReference type="PANTHER" id="PTHR42709">
    <property type="entry name" value="ALKALINE PHOSPHATASE LIKE PROTEIN"/>
    <property type="match status" value="1"/>
</dbReference>
<comment type="subcellular location">
    <subcellularLocation>
        <location evidence="1">Cell membrane</location>
        <topology evidence="1">Multi-pass membrane protein</topology>
    </subcellularLocation>
</comment>
<dbReference type="Pfam" id="PF09335">
    <property type="entry name" value="VTT_dom"/>
    <property type="match status" value="1"/>
</dbReference>
<evidence type="ECO:0000256" key="5">
    <source>
        <dbReference type="ARBA" id="ARBA00023136"/>
    </source>
</evidence>
<organism evidence="8 9">
    <name type="scientific">Candidatus Kerfeldbacteria bacterium CG_4_10_14_0_8_um_filter_42_10</name>
    <dbReference type="NCBI Taxonomy" id="2014248"/>
    <lineage>
        <taxon>Bacteria</taxon>
        <taxon>Candidatus Kerfeldiibacteriota</taxon>
    </lineage>
</organism>
<keyword evidence="2" id="KW-1003">Cell membrane</keyword>
<evidence type="ECO:0000313" key="8">
    <source>
        <dbReference type="EMBL" id="PIY97211.1"/>
    </source>
</evidence>
<keyword evidence="5 6" id="KW-0472">Membrane</keyword>
<feature type="transmembrane region" description="Helical" evidence="6">
    <location>
        <begin position="142"/>
        <end position="165"/>
    </location>
</feature>
<evidence type="ECO:0000256" key="6">
    <source>
        <dbReference type="SAM" id="Phobius"/>
    </source>
</evidence>
<feature type="transmembrane region" description="Helical" evidence="6">
    <location>
        <begin position="56"/>
        <end position="78"/>
    </location>
</feature>
<dbReference type="AlphaFoldDB" id="A0A2M7RL67"/>
<keyword evidence="3 6" id="KW-0812">Transmembrane</keyword>
<accession>A0A2M7RL67</accession>
<feature type="transmembrane region" description="Helical" evidence="6">
    <location>
        <begin position="177"/>
        <end position="195"/>
    </location>
</feature>
<sequence>MGLTEFLIHYFTLIISQLGYWGVGLLMTLESMVAPVPSEAVMPFAGFLWFDHKFTFWGLAFSSTLGSIIGSLISYYVGAFGGRPLVKKFGKYLLLNEHHLDQTQRFFAKYGDKTIFISRFIPVIRHLISLPAGVGRMNLAKFSLYTVIGAGIWNSFLAYLGYYLGSRWEEIRKYSEILDIVIIVLIVGTIVVFFFKKESR</sequence>
<keyword evidence="4 6" id="KW-1133">Transmembrane helix</keyword>
<evidence type="ECO:0000259" key="7">
    <source>
        <dbReference type="Pfam" id="PF09335"/>
    </source>
</evidence>
<dbReference type="EMBL" id="PFMD01000008">
    <property type="protein sequence ID" value="PIY97211.1"/>
    <property type="molecule type" value="Genomic_DNA"/>
</dbReference>
<feature type="transmembrane region" description="Helical" evidence="6">
    <location>
        <begin position="6"/>
        <end position="26"/>
    </location>
</feature>
<dbReference type="GO" id="GO:0005886">
    <property type="term" value="C:plasma membrane"/>
    <property type="evidence" value="ECO:0007669"/>
    <property type="project" value="UniProtKB-SubCell"/>
</dbReference>
<protein>
    <submittedName>
        <fullName evidence="8">DedA family protein</fullName>
    </submittedName>
</protein>
<evidence type="ECO:0000256" key="1">
    <source>
        <dbReference type="ARBA" id="ARBA00004651"/>
    </source>
</evidence>
<evidence type="ECO:0000256" key="2">
    <source>
        <dbReference type="ARBA" id="ARBA00022475"/>
    </source>
</evidence>
<reference evidence="8 9" key="1">
    <citation type="submission" date="2017-09" db="EMBL/GenBank/DDBJ databases">
        <title>Depth-based differentiation of microbial function through sediment-hosted aquifers and enrichment of novel symbionts in the deep terrestrial subsurface.</title>
        <authorList>
            <person name="Probst A.J."/>
            <person name="Ladd B."/>
            <person name="Jarett J.K."/>
            <person name="Geller-Mcgrath D.E."/>
            <person name="Sieber C.M."/>
            <person name="Emerson J.B."/>
            <person name="Anantharaman K."/>
            <person name="Thomas B.C."/>
            <person name="Malmstrom R."/>
            <person name="Stieglmeier M."/>
            <person name="Klingl A."/>
            <person name="Woyke T."/>
            <person name="Ryan C.M."/>
            <person name="Banfield J.F."/>
        </authorList>
    </citation>
    <scope>NUCLEOTIDE SEQUENCE [LARGE SCALE GENOMIC DNA]</scope>
    <source>
        <strain evidence="8">CG_4_10_14_0_8_um_filter_42_10</strain>
    </source>
</reference>
<gene>
    <name evidence="8" type="ORF">COY66_00765</name>
</gene>
<dbReference type="Proteomes" id="UP000230779">
    <property type="component" value="Unassembled WGS sequence"/>
</dbReference>
<evidence type="ECO:0000256" key="4">
    <source>
        <dbReference type="ARBA" id="ARBA00022989"/>
    </source>
</evidence>
<name>A0A2M7RL67_9BACT</name>
<evidence type="ECO:0000256" key="3">
    <source>
        <dbReference type="ARBA" id="ARBA00022692"/>
    </source>
</evidence>